<dbReference type="Gene3D" id="3.20.20.370">
    <property type="entry name" value="Glycoside hydrolase/deacetylase"/>
    <property type="match status" value="1"/>
</dbReference>
<dbReference type="GO" id="GO:0004197">
    <property type="term" value="F:cysteine-type endopeptidase activity"/>
    <property type="evidence" value="ECO:0007669"/>
    <property type="project" value="InterPro"/>
</dbReference>
<dbReference type="GO" id="GO:0016810">
    <property type="term" value="F:hydrolase activity, acting on carbon-nitrogen (but not peptide) bonds"/>
    <property type="evidence" value="ECO:0007669"/>
    <property type="project" value="InterPro"/>
</dbReference>
<feature type="region of interest" description="Disordered" evidence="5">
    <location>
        <begin position="265"/>
        <end position="289"/>
    </location>
</feature>
<sequence length="972" mass="105507">MSGGEHFSTDMRIPLSRLARTLGRTGLPLVALGLLACKGSTATPKPQDTPPAAGLASTSSSTAPDAGPAPAPPSTQDEAVAKDVADIVARYRKNVVLGFEAEKLDEDTRERISIVGRMIFEENRQQLTRLGERFSEALTSAASAPTAPAPVLAFLETLEKDAELHDADKLAFRDTVEDLIAAVRELPEAPAWKAPLLTRLEEDQKALQQIQALYEKELEKIFGQFDTRGMTVRREAWEAYVVFVKTRFNRDAILKDFEQELQPLEEGMRGGGKAPAPTPAPRKEEGILTGTSLPPKTVVLTFDDGPHARRTAAVLATLEKFKARAVFFEVGSNVATVGKDGALKPSAAAAQSKKILEAGHFLANHTLSHVFLPKLSDEKLATEIDESTRILETVTGSKVTLFRPPYGAHNEKVRAALAARGMKPYLWNVDSLDWSDPIPTSVANRVVQEVEKAGRGVILMHDIHGQTVEALPLVLETLQARGYRFVQWDGTTIQGADAAPQAAPAEPPATSLYGNSWAVVIGINEYQKWPKLSYAVNDAQGVRDTLVDKFHFKPENVQVLLNQEATRERILSVLGDTLSDPTKVKRDDRVFVFFAGHGVTRKLPNGRSLGYIVPVDADTANYQSTAISMTNFQDISESIAAKHVFYVMDACYSGLALTRGGGATNPVDVRKYLQEVTRRSTRQVLTAGGADEQVADQGPQGHSIFTWTLLQGLEGQADLNTDGFITASELAAYVGPTVSSMSRQTPAFGSMVGSEGGEFVLELNHEGEFLSETSEQLDTQAIELNAELEKVRKEIEAKTKRNQELAEQLAAAKNQLAQLEAPATGATAGGTVVLASGTLPAKGSAAPVSPEVIRQARLHNDRGMDLYREKRYADALAEFLAATTLSPNDAQAANNVGFVHYKLGQYAEARKWLERTIGLDGNRAVAWLNLGDTQDKLGGREEAAKAYRRYLELMPEGPAVPTVKTKLTQLGF</sequence>
<dbReference type="GO" id="GO:0005975">
    <property type="term" value="P:carbohydrate metabolic process"/>
    <property type="evidence" value="ECO:0007669"/>
    <property type="project" value="InterPro"/>
</dbReference>
<feature type="repeat" description="TPR" evidence="3">
    <location>
        <begin position="890"/>
        <end position="923"/>
    </location>
</feature>
<dbReference type="PROSITE" id="PS50005">
    <property type="entry name" value="TPR"/>
    <property type="match status" value="3"/>
</dbReference>
<keyword evidence="3" id="KW-0802">TPR repeat</keyword>
<protein>
    <submittedName>
        <fullName evidence="7">Polysaccharide deacetylase</fullName>
    </submittedName>
</protein>
<proteinExistence type="predicted"/>
<feature type="repeat" description="TPR" evidence="3">
    <location>
        <begin position="924"/>
        <end position="957"/>
    </location>
</feature>
<dbReference type="InterPro" id="IPR011990">
    <property type="entry name" value="TPR-like_helical_dom_sf"/>
</dbReference>
<keyword evidence="2" id="KW-0378">Hydrolase</keyword>
<dbReference type="InterPro" id="IPR019734">
    <property type="entry name" value="TPR_rpt"/>
</dbReference>
<dbReference type="SUPFAM" id="SSF88713">
    <property type="entry name" value="Glycoside hydrolase/deacetylase"/>
    <property type="match status" value="1"/>
</dbReference>
<dbReference type="InterPro" id="IPR050248">
    <property type="entry name" value="Polysacc_deacetylase_ArnD"/>
</dbReference>
<dbReference type="InterPro" id="IPR029030">
    <property type="entry name" value="Caspase-like_dom_sf"/>
</dbReference>
<feature type="repeat" description="TPR" evidence="3">
    <location>
        <begin position="856"/>
        <end position="889"/>
    </location>
</feature>
<name>A0A3S7UVD1_9BACT</name>
<dbReference type="GO" id="GO:0016020">
    <property type="term" value="C:membrane"/>
    <property type="evidence" value="ECO:0007669"/>
    <property type="project" value="TreeGrafter"/>
</dbReference>
<dbReference type="SMART" id="SM00028">
    <property type="entry name" value="TPR"/>
    <property type="match status" value="3"/>
</dbReference>
<evidence type="ECO:0000256" key="3">
    <source>
        <dbReference type="PROSITE-ProRule" id="PRU00339"/>
    </source>
</evidence>
<dbReference type="InterPro" id="IPR018247">
    <property type="entry name" value="EF_Hand_1_Ca_BS"/>
</dbReference>
<dbReference type="SUPFAM" id="SSF52129">
    <property type="entry name" value="Caspase-like"/>
    <property type="match status" value="1"/>
</dbReference>
<evidence type="ECO:0000313" key="7">
    <source>
        <dbReference type="EMBL" id="AYM52662.1"/>
    </source>
</evidence>
<dbReference type="Gene3D" id="1.25.40.10">
    <property type="entry name" value="Tetratricopeptide repeat domain"/>
    <property type="match status" value="1"/>
</dbReference>
<keyword evidence="4" id="KW-0175">Coiled coil</keyword>
<dbReference type="InterPro" id="IPR011330">
    <property type="entry name" value="Glyco_hydro/deAcase_b/a-brl"/>
</dbReference>
<feature type="domain" description="NodB homology" evidence="6">
    <location>
        <begin position="296"/>
        <end position="486"/>
    </location>
</feature>
<dbReference type="PROSITE" id="PS00018">
    <property type="entry name" value="EF_HAND_1"/>
    <property type="match status" value="1"/>
</dbReference>
<dbReference type="InterPro" id="IPR011600">
    <property type="entry name" value="Pept_C14_caspase"/>
</dbReference>
<feature type="coiled-coil region" evidence="4">
    <location>
        <begin position="774"/>
        <end position="822"/>
    </location>
</feature>
<dbReference type="GO" id="GO:0046872">
    <property type="term" value="F:metal ion binding"/>
    <property type="evidence" value="ECO:0007669"/>
    <property type="project" value="UniProtKB-KW"/>
</dbReference>
<dbReference type="PANTHER" id="PTHR10587:SF133">
    <property type="entry name" value="CHITIN DEACETYLASE 1-RELATED"/>
    <property type="match status" value="1"/>
</dbReference>
<evidence type="ECO:0000256" key="4">
    <source>
        <dbReference type="SAM" id="Coils"/>
    </source>
</evidence>
<dbReference type="EMBL" id="MH908881">
    <property type="protein sequence ID" value="AYM52662.1"/>
    <property type="molecule type" value="Genomic_DNA"/>
</dbReference>
<dbReference type="PROSITE" id="PS51677">
    <property type="entry name" value="NODB"/>
    <property type="match status" value="1"/>
</dbReference>
<dbReference type="CDD" id="cd10917">
    <property type="entry name" value="CE4_NodB_like_6s_7s"/>
    <property type="match status" value="1"/>
</dbReference>
<accession>A0A3S7UVD1</accession>
<dbReference type="Pfam" id="PF01522">
    <property type="entry name" value="Polysacc_deac_1"/>
    <property type="match status" value="1"/>
</dbReference>
<dbReference type="SUPFAM" id="SSF48452">
    <property type="entry name" value="TPR-like"/>
    <property type="match status" value="1"/>
</dbReference>
<feature type="compositionally biased region" description="Low complexity" evidence="5">
    <location>
        <begin position="50"/>
        <end position="66"/>
    </location>
</feature>
<dbReference type="InterPro" id="IPR002509">
    <property type="entry name" value="NODB_dom"/>
</dbReference>
<dbReference type="Gene3D" id="3.40.50.1460">
    <property type="match status" value="1"/>
</dbReference>
<keyword evidence="1" id="KW-0479">Metal-binding</keyword>
<evidence type="ECO:0000256" key="1">
    <source>
        <dbReference type="ARBA" id="ARBA00022723"/>
    </source>
</evidence>
<dbReference type="Pfam" id="PF13424">
    <property type="entry name" value="TPR_12"/>
    <property type="match status" value="1"/>
</dbReference>
<evidence type="ECO:0000256" key="5">
    <source>
        <dbReference type="SAM" id="MobiDB-lite"/>
    </source>
</evidence>
<dbReference type="GO" id="GO:0006508">
    <property type="term" value="P:proteolysis"/>
    <property type="evidence" value="ECO:0007669"/>
    <property type="project" value="InterPro"/>
</dbReference>
<reference evidence="7" key="1">
    <citation type="journal article" date="2018" name="J. Ind. Microbiol. Biotechnol.">
        <title>Genome mining reveals uncommon alkylpyrones as type III PKS products from myxobacteria.</title>
        <authorList>
            <person name="Hug J.J."/>
            <person name="Panter F."/>
            <person name="Krug D."/>
            <person name="Muller R."/>
        </authorList>
    </citation>
    <scope>NUCLEOTIDE SEQUENCE</scope>
    <source>
        <strain evidence="7">MCy10622</strain>
    </source>
</reference>
<dbReference type="Pfam" id="PF00656">
    <property type="entry name" value="Peptidase_C14"/>
    <property type="match status" value="1"/>
</dbReference>
<organism evidence="7">
    <name type="scientific">Aggregicoccus edonensis</name>
    <dbReference type="NCBI Taxonomy" id="1450165"/>
    <lineage>
        <taxon>Bacteria</taxon>
        <taxon>Pseudomonadati</taxon>
        <taxon>Myxococcota</taxon>
        <taxon>Myxococcia</taxon>
        <taxon>Myxococcales</taxon>
        <taxon>Cystobacterineae</taxon>
        <taxon>Myxococcaceae</taxon>
        <taxon>Aggregicoccus</taxon>
    </lineage>
</organism>
<evidence type="ECO:0000256" key="2">
    <source>
        <dbReference type="ARBA" id="ARBA00022801"/>
    </source>
</evidence>
<dbReference type="PANTHER" id="PTHR10587">
    <property type="entry name" value="GLYCOSYL TRANSFERASE-RELATED"/>
    <property type="match status" value="1"/>
</dbReference>
<evidence type="ECO:0000259" key="6">
    <source>
        <dbReference type="PROSITE" id="PS51677"/>
    </source>
</evidence>
<feature type="region of interest" description="Disordered" evidence="5">
    <location>
        <begin position="41"/>
        <end position="78"/>
    </location>
</feature>
<dbReference type="AlphaFoldDB" id="A0A3S7UVD1"/>